<dbReference type="SUPFAM" id="SSF69593">
    <property type="entry name" value="Glycerol-3-phosphate (1)-acyltransferase"/>
    <property type="match status" value="1"/>
</dbReference>
<dbReference type="InterPro" id="IPR002123">
    <property type="entry name" value="Plipid/glycerol_acylTrfase"/>
</dbReference>
<comment type="caution">
    <text evidence="5">The sequence shown here is derived from an EMBL/GenBank/DDBJ whole genome shotgun (WGS) entry which is preliminary data.</text>
</comment>
<dbReference type="AlphaFoldDB" id="A0A6I4IK27"/>
<comment type="pathway">
    <text evidence="1">Lipid metabolism.</text>
</comment>
<evidence type="ECO:0000256" key="3">
    <source>
        <dbReference type="ARBA" id="ARBA00023315"/>
    </source>
</evidence>
<protein>
    <submittedName>
        <fullName evidence="5">Acyltransferase</fullName>
    </submittedName>
</protein>
<dbReference type="PANTHER" id="PTHR10434:SF9">
    <property type="entry name" value="PHOSPHOLIPID_GLYCEROL ACYLTRANSFERASE DOMAIN-CONTAINING PROTEIN"/>
    <property type="match status" value="1"/>
</dbReference>
<keyword evidence="3 5" id="KW-0012">Acyltransferase</keyword>
<sequence>MKQKIYRFIFTTLFGWHVEGTISSEIKKCIVIAVPHTSWWDFVIGVFARGIIHKEIHFLAKKELFVFPFHYFFKWMGGAPLNRAKKENKVDAIAKLFSEKEIFRLAIAPEGTRKKVEEWRTGFYYMALKANVPIIPGVFDYGNKKVIFHPPFYPTGDITHDLTVLHSYYKGVKGKFPEKSFNPKEI</sequence>
<evidence type="ECO:0000256" key="2">
    <source>
        <dbReference type="ARBA" id="ARBA00022679"/>
    </source>
</evidence>
<gene>
    <name evidence="5" type="ORF">GOQ30_04125</name>
</gene>
<evidence type="ECO:0000313" key="5">
    <source>
        <dbReference type="EMBL" id="MVO08351.1"/>
    </source>
</evidence>
<keyword evidence="6" id="KW-1185">Reference proteome</keyword>
<accession>A0A6I4IK27</accession>
<evidence type="ECO:0000313" key="6">
    <source>
        <dbReference type="Proteomes" id="UP000431264"/>
    </source>
</evidence>
<evidence type="ECO:0000259" key="4">
    <source>
        <dbReference type="SMART" id="SM00563"/>
    </source>
</evidence>
<proteinExistence type="predicted"/>
<reference evidence="6" key="1">
    <citation type="submission" date="2019-05" db="EMBL/GenBank/DDBJ databases">
        <title>Flavobacterium profundi sp. nov., isolated from a deep-sea seamount.</title>
        <authorList>
            <person name="Zhang D.-C."/>
        </authorList>
    </citation>
    <scope>NUCLEOTIDE SEQUENCE [LARGE SCALE GENOMIC DNA]</scope>
    <source>
        <strain evidence="6">TP390</strain>
    </source>
</reference>
<dbReference type="EMBL" id="WQLW01000002">
    <property type="protein sequence ID" value="MVO08351.1"/>
    <property type="molecule type" value="Genomic_DNA"/>
</dbReference>
<keyword evidence="2 5" id="KW-0808">Transferase</keyword>
<dbReference type="SMART" id="SM00563">
    <property type="entry name" value="PlsC"/>
    <property type="match status" value="1"/>
</dbReference>
<dbReference type="GO" id="GO:0006654">
    <property type="term" value="P:phosphatidic acid biosynthetic process"/>
    <property type="evidence" value="ECO:0007669"/>
    <property type="project" value="TreeGrafter"/>
</dbReference>
<name>A0A6I4IK27_9FLAO</name>
<dbReference type="PANTHER" id="PTHR10434">
    <property type="entry name" value="1-ACYL-SN-GLYCEROL-3-PHOSPHATE ACYLTRANSFERASE"/>
    <property type="match status" value="1"/>
</dbReference>
<evidence type="ECO:0000256" key="1">
    <source>
        <dbReference type="ARBA" id="ARBA00005189"/>
    </source>
</evidence>
<dbReference type="GO" id="GO:0003841">
    <property type="term" value="F:1-acylglycerol-3-phosphate O-acyltransferase activity"/>
    <property type="evidence" value="ECO:0007669"/>
    <property type="project" value="TreeGrafter"/>
</dbReference>
<organism evidence="5 6">
    <name type="scientific">Flavobacterium profundi</name>
    <dbReference type="NCBI Taxonomy" id="1774945"/>
    <lineage>
        <taxon>Bacteria</taxon>
        <taxon>Pseudomonadati</taxon>
        <taxon>Bacteroidota</taxon>
        <taxon>Flavobacteriia</taxon>
        <taxon>Flavobacteriales</taxon>
        <taxon>Flavobacteriaceae</taxon>
        <taxon>Flavobacterium</taxon>
    </lineage>
</organism>
<dbReference type="Pfam" id="PF01553">
    <property type="entry name" value="Acyltransferase"/>
    <property type="match status" value="1"/>
</dbReference>
<dbReference type="RefSeq" id="WP_140996743.1">
    <property type="nucleotide sequence ID" value="NZ_VDCZ01000002.1"/>
</dbReference>
<dbReference type="Proteomes" id="UP000431264">
    <property type="component" value="Unassembled WGS sequence"/>
</dbReference>
<feature type="domain" description="Phospholipid/glycerol acyltransferase" evidence="4">
    <location>
        <begin position="30"/>
        <end position="142"/>
    </location>
</feature>
<dbReference type="OrthoDB" id="9796839at2"/>